<keyword evidence="2" id="KW-1185">Reference proteome</keyword>
<accession>A0A4S8ETV6</accession>
<dbReference type="EMBL" id="STFG01000026">
    <property type="protein sequence ID" value="THT97700.1"/>
    <property type="molecule type" value="Genomic_DNA"/>
</dbReference>
<name>A0A4S8ETV6_9BURK</name>
<dbReference type="Proteomes" id="UP000308917">
    <property type="component" value="Unassembled WGS sequence"/>
</dbReference>
<evidence type="ECO:0000313" key="2">
    <source>
        <dbReference type="Proteomes" id="UP000308917"/>
    </source>
</evidence>
<dbReference type="Gene3D" id="1.10.238.160">
    <property type="match status" value="1"/>
</dbReference>
<dbReference type="RefSeq" id="WP_136574682.1">
    <property type="nucleotide sequence ID" value="NZ_STFG01000026.1"/>
</dbReference>
<gene>
    <name evidence="1" type="ORF">E9531_15495</name>
</gene>
<reference evidence="1 2" key="1">
    <citation type="journal article" date="2015" name="Antonie Van Leeuwenhoek">
        <title>Lampropedia puyangensis sp. nov., isolated from symptomatic bark of Populus ? euramericana canker and emended description of Lampropedia hyalina (Ehrenberg 1832) Lee et al. 2004.</title>
        <authorList>
            <person name="Li Y."/>
            <person name="Wang T."/>
            <person name="Piao C.G."/>
            <person name="Wang L.F."/>
            <person name="Tian G.Z."/>
            <person name="Zhu T.H."/>
            <person name="Guo M.W."/>
        </authorList>
    </citation>
    <scope>NUCLEOTIDE SEQUENCE [LARGE SCALE GENOMIC DNA]</scope>
    <source>
        <strain evidence="1 2">2-bin</strain>
    </source>
</reference>
<protein>
    <submittedName>
        <fullName evidence="1">Uncharacterized protein</fullName>
    </submittedName>
</protein>
<sequence length="152" mass="17246">MNFSDLAFGGLRLIPICDPLDDDEPGTAKIFYSGQGKTQGWIVKDSDNQRIWIEGKIVKIGQKIKPNEIISSQSEDKKICSKNTWYEQEWKRIAVEKSGGADPIVCMNFVSIYTNRSSSTIYRQIKDEKFPAPKKSGNKNVWKLSLIESLLN</sequence>
<organism evidence="1 2">
    <name type="scientific">Lampropedia puyangensis</name>
    <dbReference type="NCBI Taxonomy" id="1330072"/>
    <lineage>
        <taxon>Bacteria</taxon>
        <taxon>Pseudomonadati</taxon>
        <taxon>Pseudomonadota</taxon>
        <taxon>Betaproteobacteria</taxon>
        <taxon>Burkholderiales</taxon>
        <taxon>Comamonadaceae</taxon>
        <taxon>Lampropedia</taxon>
    </lineage>
</organism>
<proteinExistence type="predicted"/>
<evidence type="ECO:0000313" key="1">
    <source>
        <dbReference type="EMBL" id="THT97700.1"/>
    </source>
</evidence>
<comment type="caution">
    <text evidence="1">The sequence shown here is derived from an EMBL/GenBank/DDBJ whole genome shotgun (WGS) entry which is preliminary data.</text>
</comment>
<dbReference type="AlphaFoldDB" id="A0A4S8ETV6"/>